<evidence type="ECO:0008006" key="3">
    <source>
        <dbReference type="Google" id="ProtNLM"/>
    </source>
</evidence>
<dbReference type="PROSITE" id="PS00092">
    <property type="entry name" value="N6_MTASE"/>
    <property type="match status" value="1"/>
</dbReference>
<gene>
    <name evidence="1" type="ORF">SAMN02982922_1910</name>
</gene>
<reference evidence="1 2" key="1">
    <citation type="submission" date="2017-04" db="EMBL/GenBank/DDBJ databases">
        <authorList>
            <person name="Afonso C.L."/>
            <person name="Miller P.J."/>
            <person name="Scott M.A."/>
            <person name="Spackman E."/>
            <person name="Goraichik I."/>
            <person name="Dimitrov K.M."/>
            <person name="Suarez D.L."/>
            <person name="Swayne D.E."/>
        </authorList>
    </citation>
    <scope>NUCLEOTIDE SEQUENCE [LARGE SCALE GENOMIC DNA]</scope>
    <source>
        <strain evidence="1 2">B5P</strain>
    </source>
</reference>
<dbReference type="GO" id="GO:0032259">
    <property type="term" value="P:methylation"/>
    <property type="evidence" value="ECO:0007669"/>
    <property type="project" value="InterPro"/>
</dbReference>
<dbReference type="InterPro" id="IPR002052">
    <property type="entry name" value="DNA_methylase_N6_adenine_CS"/>
</dbReference>
<dbReference type="OrthoDB" id="1079385at2"/>
<protein>
    <recommendedName>
        <fullName evidence="3">Methyltransferase</fullName>
    </recommendedName>
</protein>
<dbReference type="Proteomes" id="UP000193083">
    <property type="component" value="Unassembled WGS sequence"/>
</dbReference>
<dbReference type="GO" id="GO:0003676">
    <property type="term" value="F:nucleic acid binding"/>
    <property type="evidence" value="ECO:0007669"/>
    <property type="project" value="InterPro"/>
</dbReference>
<keyword evidence="2" id="KW-1185">Reference proteome</keyword>
<organism evidence="1 2">
    <name type="scientific">Mesorhizobium australicum</name>
    <dbReference type="NCBI Taxonomy" id="536018"/>
    <lineage>
        <taxon>Bacteria</taxon>
        <taxon>Pseudomonadati</taxon>
        <taxon>Pseudomonadota</taxon>
        <taxon>Alphaproteobacteria</taxon>
        <taxon>Hyphomicrobiales</taxon>
        <taxon>Phyllobacteriaceae</taxon>
        <taxon>Mesorhizobium</taxon>
    </lineage>
</organism>
<evidence type="ECO:0000313" key="2">
    <source>
        <dbReference type="Proteomes" id="UP000193083"/>
    </source>
</evidence>
<sequence length="200" mass="22046">MDATYHLNGGFKPTMKRFADLAGPDYFPTPAWATYALMDNERFEGEIWECACGDGAMSRILKTKGNVVRSSDLFDRGFGTIGIDFTTAQTPADNIVTNPPYNSAEAFVRSGVTLARCKFALLLRLAFLEGANRSRTIFAECPPSRVWVFSERITFYPAGAAQAGSGTTAYAWFVWDKTAPAGTELKWLKPGYKTEYAKSS</sequence>
<accession>A0A1X7NI64</accession>
<name>A0A1X7NI64_9HYPH</name>
<proteinExistence type="predicted"/>
<dbReference type="GO" id="GO:0008168">
    <property type="term" value="F:methyltransferase activity"/>
    <property type="evidence" value="ECO:0007669"/>
    <property type="project" value="InterPro"/>
</dbReference>
<dbReference type="AlphaFoldDB" id="A0A1X7NI64"/>
<dbReference type="EMBL" id="FXBL01000004">
    <property type="protein sequence ID" value="SMH37463.1"/>
    <property type="molecule type" value="Genomic_DNA"/>
</dbReference>
<evidence type="ECO:0000313" key="1">
    <source>
        <dbReference type="EMBL" id="SMH37463.1"/>
    </source>
</evidence>
<dbReference type="RefSeq" id="WP_085463949.1">
    <property type="nucleotide sequence ID" value="NZ_FXBL01000004.1"/>
</dbReference>